<gene>
    <name evidence="3" type="ORF">PISMIDRAFT_670534</name>
</gene>
<dbReference type="SMART" id="SM00338">
    <property type="entry name" value="BRLZ"/>
    <property type="match status" value="1"/>
</dbReference>
<keyword evidence="4" id="KW-1185">Reference proteome</keyword>
<proteinExistence type="predicted"/>
<evidence type="ECO:0000313" key="4">
    <source>
        <dbReference type="Proteomes" id="UP000054018"/>
    </source>
</evidence>
<organism evidence="3 4">
    <name type="scientific">Pisolithus microcarpus 441</name>
    <dbReference type="NCBI Taxonomy" id="765257"/>
    <lineage>
        <taxon>Eukaryota</taxon>
        <taxon>Fungi</taxon>
        <taxon>Dikarya</taxon>
        <taxon>Basidiomycota</taxon>
        <taxon>Agaricomycotina</taxon>
        <taxon>Agaricomycetes</taxon>
        <taxon>Agaricomycetidae</taxon>
        <taxon>Boletales</taxon>
        <taxon>Sclerodermatineae</taxon>
        <taxon>Pisolithaceae</taxon>
        <taxon>Pisolithus</taxon>
    </lineage>
</organism>
<dbReference type="Proteomes" id="UP000054018">
    <property type="component" value="Unassembled WGS sequence"/>
</dbReference>
<evidence type="ECO:0000313" key="3">
    <source>
        <dbReference type="EMBL" id="KIK30502.1"/>
    </source>
</evidence>
<dbReference type="PANTHER" id="PTHR38116:SF9">
    <property type="entry name" value="BZIP DOMAIN-CONTAINING PROTEIN"/>
    <property type="match status" value="1"/>
</dbReference>
<dbReference type="InterPro" id="IPR021833">
    <property type="entry name" value="DUF3425"/>
</dbReference>
<dbReference type="AlphaFoldDB" id="A0A0D0A7V4"/>
<name>A0A0D0A7V4_9AGAM</name>
<dbReference type="OrthoDB" id="2245989at2759"/>
<dbReference type="Pfam" id="PF11905">
    <property type="entry name" value="DUF3425"/>
    <property type="match status" value="1"/>
</dbReference>
<dbReference type="EMBL" id="KN833686">
    <property type="protein sequence ID" value="KIK30502.1"/>
    <property type="molecule type" value="Genomic_DNA"/>
</dbReference>
<dbReference type="GO" id="GO:0003700">
    <property type="term" value="F:DNA-binding transcription factor activity"/>
    <property type="evidence" value="ECO:0007669"/>
    <property type="project" value="InterPro"/>
</dbReference>
<feature type="compositionally biased region" description="Pro residues" evidence="1">
    <location>
        <begin position="218"/>
        <end position="235"/>
    </location>
</feature>
<dbReference type="HOGENOM" id="CLU_042441_0_0_1"/>
<dbReference type="PROSITE" id="PS00036">
    <property type="entry name" value="BZIP_BASIC"/>
    <property type="match status" value="1"/>
</dbReference>
<dbReference type="InterPro" id="IPR046347">
    <property type="entry name" value="bZIP_sf"/>
</dbReference>
<feature type="compositionally biased region" description="Polar residues" evidence="1">
    <location>
        <begin position="161"/>
        <end position="177"/>
    </location>
</feature>
<dbReference type="CDD" id="cd14688">
    <property type="entry name" value="bZIP_YAP"/>
    <property type="match status" value="1"/>
</dbReference>
<dbReference type="Pfam" id="PF00170">
    <property type="entry name" value="bZIP_1"/>
    <property type="match status" value="1"/>
</dbReference>
<reference evidence="4" key="2">
    <citation type="submission" date="2015-01" db="EMBL/GenBank/DDBJ databases">
        <title>Evolutionary Origins and Diversification of the Mycorrhizal Mutualists.</title>
        <authorList>
            <consortium name="DOE Joint Genome Institute"/>
            <consortium name="Mycorrhizal Genomics Consortium"/>
            <person name="Kohler A."/>
            <person name="Kuo A."/>
            <person name="Nagy L.G."/>
            <person name="Floudas D."/>
            <person name="Copeland A."/>
            <person name="Barry K.W."/>
            <person name="Cichocki N."/>
            <person name="Veneault-Fourrey C."/>
            <person name="LaButti K."/>
            <person name="Lindquist E.A."/>
            <person name="Lipzen A."/>
            <person name="Lundell T."/>
            <person name="Morin E."/>
            <person name="Murat C."/>
            <person name="Riley R."/>
            <person name="Ohm R."/>
            <person name="Sun H."/>
            <person name="Tunlid A."/>
            <person name="Henrissat B."/>
            <person name="Grigoriev I.V."/>
            <person name="Hibbett D.S."/>
            <person name="Martin F."/>
        </authorList>
    </citation>
    <scope>NUCLEOTIDE SEQUENCE [LARGE SCALE GENOMIC DNA]</scope>
    <source>
        <strain evidence="4">441</strain>
    </source>
</reference>
<feature type="region of interest" description="Disordered" evidence="1">
    <location>
        <begin position="1"/>
        <end position="55"/>
    </location>
</feature>
<dbReference type="STRING" id="765257.A0A0D0A7V4"/>
<evidence type="ECO:0000256" key="1">
    <source>
        <dbReference type="SAM" id="MobiDB-lite"/>
    </source>
</evidence>
<reference evidence="3 4" key="1">
    <citation type="submission" date="2014-04" db="EMBL/GenBank/DDBJ databases">
        <authorList>
            <consortium name="DOE Joint Genome Institute"/>
            <person name="Kuo A."/>
            <person name="Kohler A."/>
            <person name="Costa M.D."/>
            <person name="Nagy L.G."/>
            <person name="Floudas D."/>
            <person name="Copeland A."/>
            <person name="Barry K.W."/>
            <person name="Cichocki N."/>
            <person name="Veneault-Fourrey C."/>
            <person name="LaButti K."/>
            <person name="Lindquist E.A."/>
            <person name="Lipzen A."/>
            <person name="Lundell T."/>
            <person name="Morin E."/>
            <person name="Murat C."/>
            <person name="Sun H."/>
            <person name="Tunlid A."/>
            <person name="Henrissat B."/>
            <person name="Grigoriev I.V."/>
            <person name="Hibbett D.S."/>
            <person name="Martin F."/>
            <person name="Nordberg H.P."/>
            <person name="Cantor M.N."/>
            <person name="Hua S.X."/>
        </authorList>
    </citation>
    <scope>NUCLEOTIDE SEQUENCE [LARGE SCALE GENOMIC DNA]</scope>
    <source>
        <strain evidence="3 4">441</strain>
    </source>
</reference>
<feature type="region of interest" description="Disordered" evidence="1">
    <location>
        <begin position="157"/>
        <end position="238"/>
    </location>
</feature>
<protein>
    <recommendedName>
        <fullName evidence="2">BZIP domain-containing protein</fullName>
    </recommendedName>
</protein>
<dbReference type="PANTHER" id="PTHR38116">
    <property type="entry name" value="CHROMOSOME 7, WHOLE GENOME SHOTGUN SEQUENCE"/>
    <property type="match status" value="1"/>
</dbReference>
<feature type="compositionally biased region" description="Basic and acidic residues" evidence="1">
    <location>
        <begin position="1"/>
        <end position="10"/>
    </location>
</feature>
<dbReference type="InterPro" id="IPR004827">
    <property type="entry name" value="bZIP"/>
</dbReference>
<dbReference type="Gene3D" id="1.20.5.170">
    <property type="match status" value="1"/>
</dbReference>
<accession>A0A0D0A7V4</accession>
<feature type="domain" description="BZIP" evidence="2">
    <location>
        <begin position="50"/>
        <end position="64"/>
    </location>
</feature>
<evidence type="ECO:0000259" key="2">
    <source>
        <dbReference type="PROSITE" id="PS00036"/>
    </source>
</evidence>
<sequence>MPKEFLRSESREDDLDSEIGSPVDHESQSGQNYGPNKPGRKKNPNSQAARRDQNRIAQREFRLRKQQKIRDLEARVQLLSASQDEALTDLRAILKDLMAENLMLRNLLKSVAGFIGEGAGGVMEQLGYRAHEFEALLNKSETDTAWESFQRRKGGYKTAHSAESTSSSLGPHTGSSKRPSEDIVMSSQPKKSRGTGGSDNPAERDDAYPLLIPMSTTVPPPPPPAATTIYPPPARSPQENIFSDLMRNGHPSSSVFIPPTPSATPVHYSPPSSSGYTYLPQMSMMDQGMSTMSYSSSKNGIVRAQSRVLQQTNATSEEPNDEEEIEDSKKVEAMKLIRYHLDNYARNNNYCLPSSLRPTLVQKTMNHESVIDRIIHPELRDRIILLRGQFSLADCLYDYKKAVRVHGDDVLAHSNWELSEQWLQKYSYLVGDATLDICNRWRRERGEVELKLSAVGAQGEPPS</sequence>
<dbReference type="SUPFAM" id="SSF57959">
    <property type="entry name" value="Leucine zipper domain"/>
    <property type="match status" value="1"/>
</dbReference>